<dbReference type="GO" id="GO:0007005">
    <property type="term" value="P:mitochondrion organization"/>
    <property type="evidence" value="ECO:0007669"/>
    <property type="project" value="TreeGrafter"/>
</dbReference>
<sequence length="325" mass="35247">MLNVADVDAQSAWVVERFGKFFKILEPGLHFLIPVVDRIAYVHSLKEEAFPIPNQQAITKDNVTISIDGVLYVKVVSPYDASYGVEDAIFAVVQLAQTTMRSELGKITLDKTFEERENLNRSIVNSINEAALSWGVQCLRYEIRDIAPPPSVRQSMDMQAEAERRKRAEILQSEGDRQAQVNEAEGHKQAVIMKAEAEAQKITLRAEATAQGLRIISDAIQKPGGMDATTLRIAEQYLDAFGNLAKKSNSVILPANVGDPAGMVAQAMSVFTSLTKAQDDAKGSSHRGATGSRSGAASHFDDHDGSSSSGSSSSGSHDIKSIRDL</sequence>
<evidence type="ECO:0000256" key="1">
    <source>
        <dbReference type="ARBA" id="ARBA00004173"/>
    </source>
</evidence>
<keyword evidence="3" id="KW-0496">Mitochondrion</keyword>
<dbReference type="Gene3D" id="3.30.479.30">
    <property type="entry name" value="Band 7 domain"/>
    <property type="match status" value="1"/>
</dbReference>
<feature type="region of interest" description="Disordered" evidence="4">
    <location>
        <begin position="278"/>
        <end position="325"/>
    </location>
</feature>
<reference evidence="6 7" key="1">
    <citation type="submission" date="2017-12" db="EMBL/GenBank/DDBJ databases">
        <title>Sequencing, de novo assembly and annotation of complete genome of a new Thraustochytrid species, strain FCC1311.</title>
        <authorList>
            <person name="Sedici K."/>
            <person name="Godart F."/>
            <person name="Aiese Cigliano R."/>
            <person name="Sanseverino W."/>
            <person name="Barakat M."/>
            <person name="Ortet P."/>
            <person name="Marechal E."/>
            <person name="Cagnac O."/>
            <person name="Amato A."/>
        </authorList>
    </citation>
    <scope>NUCLEOTIDE SEQUENCE [LARGE SCALE GENOMIC DNA]</scope>
</reference>
<dbReference type="SUPFAM" id="SSF117892">
    <property type="entry name" value="Band 7/SPFH domain"/>
    <property type="match status" value="1"/>
</dbReference>
<dbReference type="EMBL" id="BEYU01000021">
    <property type="protein sequence ID" value="GBG26518.1"/>
    <property type="molecule type" value="Genomic_DNA"/>
</dbReference>
<gene>
    <name evidence="6" type="ORF">FCC1311_027392</name>
</gene>
<dbReference type="InterPro" id="IPR050710">
    <property type="entry name" value="Band7/mec-2_domain"/>
</dbReference>
<dbReference type="GO" id="GO:0005739">
    <property type="term" value="C:mitochondrion"/>
    <property type="evidence" value="ECO:0007669"/>
    <property type="project" value="UniProtKB-SubCell"/>
</dbReference>
<proteinExistence type="inferred from homology"/>
<evidence type="ECO:0000313" key="7">
    <source>
        <dbReference type="Proteomes" id="UP000241890"/>
    </source>
</evidence>
<dbReference type="InterPro" id="IPR032435">
    <property type="entry name" value="STML2-like_C"/>
</dbReference>
<evidence type="ECO:0000259" key="5">
    <source>
        <dbReference type="SMART" id="SM00244"/>
    </source>
</evidence>
<evidence type="ECO:0000256" key="4">
    <source>
        <dbReference type="SAM" id="MobiDB-lite"/>
    </source>
</evidence>
<comment type="caution">
    <text evidence="6">The sequence shown here is derived from an EMBL/GenBank/DDBJ whole genome shotgun (WGS) entry which is preliminary data.</text>
</comment>
<dbReference type="GO" id="GO:0016020">
    <property type="term" value="C:membrane"/>
    <property type="evidence" value="ECO:0007669"/>
    <property type="project" value="InterPro"/>
</dbReference>
<dbReference type="PANTHER" id="PTHR43327">
    <property type="entry name" value="STOMATIN-LIKE PROTEIN 2, MITOCHONDRIAL"/>
    <property type="match status" value="1"/>
</dbReference>
<dbReference type="PRINTS" id="PR00721">
    <property type="entry name" value="STOMATIN"/>
</dbReference>
<dbReference type="AlphaFoldDB" id="A0A2R5G9V8"/>
<dbReference type="FunCoup" id="A0A2R5G9V8">
    <property type="interactions" value="447"/>
</dbReference>
<keyword evidence="7" id="KW-1185">Reference proteome</keyword>
<dbReference type="OrthoDB" id="434619at2759"/>
<organism evidence="6 7">
    <name type="scientific">Hondaea fermentalgiana</name>
    <dbReference type="NCBI Taxonomy" id="2315210"/>
    <lineage>
        <taxon>Eukaryota</taxon>
        <taxon>Sar</taxon>
        <taxon>Stramenopiles</taxon>
        <taxon>Bigyra</taxon>
        <taxon>Labyrinthulomycetes</taxon>
        <taxon>Thraustochytrida</taxon>
        <taxon>Thraustochytriidae</taxon>
        <taxon>Hondaea</taxon>
    </lineage>
</organism>
<dbReference type="InParanoid" id="A0A2R5G9V8"/>
<evidence type="ECO:0000256" key="2">
    <source>
        <dbReference type="ARBA" id="ARBA00008164"/>
    </source>
</evidence>
<dbReference type="InterPro" id="IPR036013">
    <property type="entry name" value="Band_7/SPFH_dom_sf"/>
</dbReference>
<dbReference type="SMART" id="SM00244">
    <property type="entry name" value="PHB"/>
    <property type="match status" value="1"/>
</dbReference>
<evidence type="ECO:0000313" key="6">
    <source>
        <dbReference type="EMBL" id="GBG26518.1"/>
    </source>
</evidence>
<protein>
    <submittedName>
        <fullName evidence="6">Stomatin-like protein 2, mitochondrial</fullName>
    </submittedName>
</protein>
<dbReference type="Proteomes" id="UP000241890">
    <property type="component" value="Unassembled WGS sequence"/>
</dbReference>
<evidence type="ECO:0000256" key="3">
    <source>
        <dbReference type="ARBA" id="ARBA00023128"/>
    </source>
</evidence>
<dbReference type="PANTHER" id="PTHR43327:SF10">
    <property type="entry name" value="STOMATIN-LIKE PROTEIN 2, MITOCHONDRIAL"/>
    <property type="match status" value="1"/>
</dbReference>
<dbReference type="Pfam" id="PF01145">
    <property type="entry name" value="Band_7"/>
    <property type="match status" value="1"/>
</dbReference>
<comment type="subcellular location">
    <subcellularLocation>
        <location evidence="1">Mitochondrion</location>
    </subcellularLocation>
</comment>
<dbReference type="FunFam" id="3.30.479.30:FF:000008">
    <property type="entry name" value="Stomatin-like protein 2, mitochondrial"/>
    <property type="match status" value="1"/>
</dbReference>
<dbReference type="InterPro" id="IPR001972">
    <property type="entry name" value="Stomatin_HflK_fam"/>
</dbReference>
<name>A0A2R5G9V8_9STRA</name>
<dbReference type="InterPro" id="IPR001107">
    <property type="entry name" value="Band_7"/>
</dbReference>
<feature type="domain" description="Band 7" evidence="5">
    <location>
        <begin position="2"/>
        <end position="160"/>
    </location>
</feature>
<comment type="similarity">
    <text evidence="2">Belongs to the band 7/mec-2 family.</text>
</comment>
<feature type="compositionally biased region" description="Low complexity" evidence="4">
    <location>
        <begin position="306"/>
        <end position="316"/>
    </location>
</feature>
<accession>A0A2R5G9V8</accession>
<dbReference type="Pfam" id="PF16200">
    <property type="entry name" value="Band_7_C"/>
    <property type="match status" value="1"/>
</dbReference>
<dbReference type="CDD" id="cd08829">
    <property type="entry name" value="SPFH_paraslipin"/>
    <property type="match status" value="1"/>
</dbReference>